<gene>
    <name evidence="1" type="ORF">HWI92_16300</name>
</gene>
<organism evidence="1 2">
    <name type="scientific">Dyadobacter sandarakinus</name>
    <dbReference type="NCBI Taxonomy" id="2747268"/>
    <lineage>
        <taxon>Bacteria</taxon>
        <taxon>Pseudomonadati</taxon>
        <taxon>Bacteroidota</taxon>
        <taxon>Cytophagia</taxon>
        <taxon>Cytophagales</taxon>
        <taxon>Spirosomataceae</taxon>
        <taxon>Dyadobacter</taxon>
    </lineage>
</organism>
<dbReference type="InterPro" id="IPR053865">
    <property type="entry name" value="DUF6934"/>
</dbReference>
<reference evidence="1 2" key="1">
    <citation type="submission" date="2020-06" db="EMBL/GenBank/DDBJ databases">
        <title>Dyadobacter sandarakinus sp. nov., isolated from the soil of the Arctic Yellow River Station.</title>
        <authorList>
            <person name="Zhang Y."/>
            <person name="Peng F."/>
        </authorList>
    </citation>
    <scope>NUCLEOTIDE SEQUENCE [LARGE SCALE GENOMIC DNA]</scope>
    <source>
        <strain evidence="1 2">Q3-56</strain>
    </source>
</reference>
<accession>A0ABX7I8D3</accession>
<protein>
    <submittedName>
        <fullName evidence="1">Uncharacterized protein</fullName>
    </submittedName>
</protein>
<evidence type="ECO:0000313" key="1">
    <source>
        <dbReference type="EMBL" id="QRR02359.1"/>
    </source>
</evidence>
<dbReference type="EMBL" id="CP056775">
    <property type="protein sequence ID" value="QRR02359.1"/>
    <property type="molecule type" value="Genomic_DNA"/>
</dbReference>
<sequence length="153" mass="17569">MKYPQYNYCSDEQKLIFTFESVGPRGVIKKIVEFSHTNNPTVFTMALGDYDPSLNGLNDSIVSDNRDIGKVFSTVAAIVYAFTDKHPYAEIFITGSTMSRNRLYRMIFANYNATFSADFAIFGHIASGDWERFQEQKEYNGFSIIRTTNHYFT</sequence>
<dbReference type="Proteomes" id="UP000612680">
    <property type="component" value="Chromosome"/>
</dbReference>
<evidence type="ECO:0000313" key="2">
    <source>
        <dbReference type="Proteomes" id="UP000612680"/>
    </source>
</evidence>
<proteinExistence type="predicted"/>
<dbReference type="Pfam" id="PF22028">
    <property type="entry name" value="DUF6934"/>
    <property type="match status" value="1"/>
</dbReference>
<dbReference type="RefSeq" id="WP_204657235.1">
    <property type="nucleotide sequence ID" value="NZ_CP056775.1"/>
</dbReference>
<name>A0ABX7I8D3_9BACT</name>
<keyword evidence="2" id="KW-1185">Reference proteome</keyword>